<protein>
    <submittedName>
        <fullName evidence="1">Uncharacterized protein</fullName>
    </submittedName>
</protein>
<dbReference type="RefSeq" id="WP_184678835.1">
    <property type="nucleotide sequence ID" value="NZ_JACHGY010000001.1"/>
</dbReference>
<organism evidence="1 2">
    <name type="scientific">Algisphaera agarilytica</name>
    <dbReference type="NCBI Taxonomy" id="1385975"/>
    <lineage>
        <taxon>Bacteria</taxon>
        <taxon>Pseudomonadati</taxon>
        <taxon>Planctomycetota</taxon>
        <taxon>Phycisphaerae</taxon>
        <taxon>Phycisphaerales</taxon>
        <taxon>Phycisphaeraceae</taxon>
        <taxon>Algisphaera</taxon>
    </lineage>
</organism>
<evidence type="ECO:0000313" key="1">
    <source>
        <dbReference type="EMBL" id="MBB6431363.1"/>
    </source>
</evidence>
<evidence type="ECO:0000313" key="2">
    <source>
        <dbReference type="Proteomes" id="UP000541810"/>
    </source>
</evidence>
<dbReference type="EMBL" id="JACHGY010000001">
    <property type="protein sequence ID" value="MBB6431363.1"/>
    <property type="molecule type" value="Genomic_DNA"/>
</dbReference>
<accession>A0A7X0H8S5</accession>
<reference evidence="1 2" key="1">
    <citation type="submission" date="2020-08" db="EMBL/GenBank/DDBJ databases">
        <title>Genomic Encyclopedia of Type Strains, Phase IV (KMG-IV): sequencing the most valuable type-strain genomes for metagenomic binning, comparative biology and taxonomic classification.</title>
        <authorList>
            <person name="Goeker M."/>
        </authorList>
    </citation>
    <scope>NUCLEOTIDE SEQUENCE [LARGE SCALE GENOMIC DNA]</scope>
    <source>
        <strain evidence="1 2">DSM 103725</strain>
    </source>
</reference>
<gene>
    <name evidence="1" type="ORF">HNQ40_003169</name>
</gene>
<dbReference type="AlphaFoldDB" id="A0A7X0H8S5"/>
<sequence>MNFGFSQQSYFSIWLRVLIGWLEVAQANSSYAKGRYSERMNKSYKQTHICSQITP</sequence>
<comment type="caution">
    <text evidence="1">The sequence shown here is derived from an EMBL/GenBank/DDBJ whole genome shotgun (WGS) entry which is preliminary data.</text>
</comment>
<keyword evidence="2" id="KW-1185">Reference proteome</keyword>
<proteinExistence type="predicted"/>
<dbReference type="Proteomes" id="UP000541810">
    <property type="component" value="Unassembled WGS sequence"/>
</dbReference>
<name>A0A7X0H8S5_9BACT</name>